<evidence type="ECO:0000256" key="2">
    <source>
        <dbReference type="SAM" id="Phobius"/>
    </source>
</evidence>
<dbReference type="InterPro" id="IPR046623">
    <property type="entry name" value="DUF6536"/>
</dbReference>
<feature type="transmembrane region" description="Helical" evidence="2">
    <location>
        <begin position="529"/>
        <end position="552"/>
    </location>
</feature>
<gene>
    <name evidence="4" type="ORF">LTR84_009309</name>
</gene>
<keyword evidence="2" id="KW-0472">Membrane</keyword>
<feature type="compositionally biased region" description="Polar residues" evidence="1">
    <location>
        <begin position="8"/>
        <end position="20"/>
    </location>
</feature>
<dbReference type="EMBL" id="JAVRRD010000037">
    <property type="protein sequence ID" value="KAK5045445.1"/>
    <property type="molecule type" value="Genomic_DNA"/>
</dbReference>
<dbReference type="GeneID" id="89977468"/>
<keyword evidence="2" id="KW-0812">Transmembrane</keyword>
<feature type="transmembrane region" description="Helical" evidence="2">
    <location>
        <begin position="572"/>
        <end position="597"/>
    </location>
</feature>
<evidence type="ECO:0000256" key="1">
    <source>
        <dbReference type="SAM" id="MobiDB-lite"/>
    </source>
</evidence>
<dbReference type="PANTHER" id="PTHR35395:SF1">
    <property type="entry name" value="DUF6536 DOMAIN-CONTAINING PROTEIN"/>
    <property type="match status" value="1"/>
</dbReference>
<dbReference type="Pfam" id="PF20163">
    <property type="entry name" value="DUF6536"/>
    <property type="match status" value="1"/>
</dbReference>
<dbReference type="RefSeq" id="XP_064701074.1">
    <property type="nucleotide sequence ID" value="XM_064852849.1"/>
</dbReference>
<reference evidence="4 5" key="1">
    <citation type="submission" date="2023-08" db="EMBL/GenBank/DDBJ databases">
        <title>Black Yeasts Isolated from many extreme environments.</title>
        <authorList>
            <person name="Coleine C."/>
            <person name="Stajich J.E."/>
            <person name="Selbmann L."/>
        </authorList>
    </citation>
    <scope>NUCLEOTIDE SEQUENCE [LARGE SCALE GENOMIC DNA]</scope>
    <source>
        <strain evidence="4 5">CCFEE 5792</strain>
    </source>
</reference>
<feature type="transmembrane region" description="Helical" evidence="2">
    <location>
        <begin position="395"/>
        <end position="414"/>
    </location>
</feature>
<keyword evidence="5" id="KW-1185">Reference proteome</keyword>
<evidence type="ECO:0000259" key="3">
    <source>
        <dbReference type="Pfam" id="PF20163"/>
    </source>
</evidence>
<accession>A0AAV9MX36</accession>
<evidence type="ECO:0000313" key="5">
    <source>
        <dbReference type="Proteomes" id="UP001358417"/>
    </source>
</evidence>
<name>A0AAV9MX36_9EURO</name>
<feature type="region of interest" description="Disordered" evidence="1">
    <location>
        <begin position="1"/>
        <end position="24"/>
    </location>
</feature>
<proteinExistence type="predicted"/>
<comment type="caution">
    <text evidence="4">The sequence shown here is derived from an EMBL/GenBank/DDBJ whole genome shotgun (WGS) entry which is preliminary data.</text>
</comment>
<dbReference type="AlphaFoldDB" id="A0AAV9MX36"/>
<dbReference type="Proteomes" id="UP001358417">
    <property type="component" value="Unassembled WGS sequence"/>
</dbReference>
<organism evidence="4 5">
    <name type="scientific">Exophiala bonariae</name>
    <dbReference type="NCBI Taxonomy" id="1690606"/>
    <lineage>
        <taxon>Eukaryota</taxon>
        <taxon>Fungi</taxon>
        <taxon>Dikarya</taxon>
        <taxon>Ascomycota</taxon>
        <taxon>Pezizomycotina</taxon>
        <taxon>Eurotiomycetes</taxon>
        <taxon>Chaetothyriomycetidae</taxon>
        <taxon>Chaetothyriales</taxon>
        <taxon>Herpotrichiellaceae</taxon>
        <taxon>Exophiala</taxon>
    </lineage>
</organism>
<protein>
    <recommendedName>
        <fullName evidence="3">DUF6536 domain-containing protein</fullName>
    </recommendedName>
</protein>
<sequence length="666" mass="74008">MQYEHQIALSQQNKDPQSAQNEHKEELVFKQQAIEHVDDNPRPPPSHRNRISNWKRTHASGWRFGVIASASCAILVLLTNIILILWVSWSGPKLRDGIAPIYSGSCARVKDLNFWLHLLINALGKYNSTIFINKGANAYSVYPTTLDYLNGPLFSTYDTETEMIPNLNNEEYLQIRDALPLFERLEIAECIKAYGSQFISKRGDVIPILSTDTAQAGLDMAVVGRGIPTIFRREATWSWMCMPVLDPGSNARACPNLPSAEHWQIILTPPIRYLANWTTVDGASRVDATVTHCLSRPSPELCKLEFSLYFMAAVIVCNFIKATAMIITLYSCDEMPLVTLGDAIASFLAEPDPVTSGNCLLSKEELGTSEGWYPRARAWKATRRRWFNSASKKRWMLCNILYLATIAIALYLLIVGLRNLKDQNATSTSLRTLWDIGFGTANVKSLIAFDSRGNFSDHRILTMALVANLPQLLLSFVYLTYNGLFTCMLSAQEWNNMGIKRKGLRVSVQSGDQRSTHFLSLPKSYAVPLMLFSGLLHWMVSQSIFLVYVTVYDGKGNVSSGFTPQDLAFETRITTCGYSAIAILFSISVGSIAVVVLNINGYRRLESGIPPAAACSAVISAACHRPEDDTNAATLPIKWGVVRHKGDAGPWHCCLTSQEVDEPIDG</sequence>
<feature type="transmembrane region" description="Helical" evidence="2">
    <location>
        <begin position="306"/>
        <end position="330"/>
    </location>
</feature>
<dbReference type="PANTHER" id="PTHR35395">
    <property type="entry name" value="DUF6536 DOMAIN-CONTAINING PROTEIN"/>
    <property type="match status" value="1"/>
</dbReference>
<evidence type="ECO:0000313" key="4">
    <source>
        <dbReference type="EMBL" id="KAK5045445.1"/>
    </source>
</evidence>
<feature type="domain" description="DUF6536" evidence="3">
    <location>
        <begin position="62"/>
        <end position="124"/>
    </location>
</feature>
<keyword evidence="2" id="KW-1133">Transmembrane helix</keyword>
<feature type="transmembrane region" description="Helical" evidence="2">
    <location>
        <begin position="64"/>
        <end position="89"/>
    </location>
</feature>